<dbReference type="InterPro" id="IPR043136">
    <property type="entry name" value="B30.2/SPRY_sf"/>
</dbReference>
<dbReference type="InterPro" id="IPR003877">
    <property type="entry name" value="SPRY_dom"/>
</dbReference>
<dbReference type="CDD" id="cd11709">
    <property type="entry name" value="SPRY"/>
    <property type="match status" value="1"/>
</dbReference>
<dbReference type="Pfam" id="PF00622">
    <property type="entry name" value="SPRY"/>
    <property type="match status" value="1"/>
</dbReference>
<comment type="caution">
    <text evidence="2">The sequence shown here is derived from an EMBL/GenBank/DDBJ whole genome shotgun (WGS) entry which is preliminary data.</text>
</comment>
<dbReference type="EMBL" id="SNRW01034559">
    <property type="protein sequence ID" value="KAA6355479.1"/>
    <property type="molecule type" value="Genomic_DNA"/>
</dbReference>
<dbReference type="Proteomes" id="UP000324800">
    <property type="component" value="Unassembled WGS sequence"/>
</dbReference>
<evidence type="ECO:0000313" key="3">
    <source>
        <dbReference type="Proteomes" id="UP000324800"/>
    </source>
</evidence>
<dbReference type="InterPro" id="IPR013320">
    <property type="entry name" value="ConA-like_dom_sf"/>
</dbReference>
<feature type="domain" description="SPRY" evidence="1">
    <location>
        <begin position="11"/>
        <end position="108"/>
    </location>
</feature>
<dbReference type="OrthoDB" id="6359816at2759"/>
<dbReference type="SUPFAM" id="SSF49899">
    <property type="entry name" value="Concanavalin A-like lectins/glucanases"/>
    <property type="match status" value="1"/>
</dbReference>
<protein>
    <recommendedName>
        <fullName evidence="1">SPRY domain-containing protein</fullName>
    </recommendedName>
</protein>
<dbReference type="AlphaFoldDB" id="A0A5J4TBG2"/>
<sequence>MRLRGTGFLQLAVGICQVPWDHTQGECIGNDAESCDYYSDGNCFQNGDSNPGNERWVDKDKIGMEVNMKLRQVSFYKNGRRQPVYFANIPRRVYFAAGIGKTGATCTIIKLARRKKSSFKRGPSDIKAEWKF</sequence>
<dbReference type="Gene3D" id="2.60.120.920">
    <property type="match status" value="1"/>
</dbReference>
<accession>A0A5J4TBG2</accession>
<gene>
    <name evidence="2" type="ORF">EZS28_048994</name>
</gene>
<proteinExistence type="predicted"/>
<evidence type="ECO:0000259" key="1">
    <source>
        <dbReference type="Pfam" id="PF00622"/>
    </source>
</evidence>
<name>A0A5J4TBG2_9EUKA</name>
<organism evidence="2 3">
    <name type="scientific">Streblomastix strix</name>
    <dbReference type="NCBI Taxonomy" id="222440"/>
    <lineage>
        <taxon>Eukaryota</taxon>
        <taxon>Metamonada</taxon>
        <taxon>Preaxostyla</taxon>
        <taxon>Oxymonadida</taxon>
        <taxon>Streblomastigidae</taxon>
        <taxon>Streblomastix</taxon>
    </lineage>
</organism>
<evidence type="ECO:0000313" key="2">
    <source>
        <dbReference type="EMBL" id="KAA6355479.1"/>
    </source>
</evidence>
<reference evidence="2 3" key="1">
    <citation type="submission" date="2019-03" db="EMBL/GenBank/DDBJ databases">
        <title>Single cell metagenomics reveals metabolic interactions within the superorganism composed of flagellate Streblomastix strix and complex community of Bacteroidetes bacteria on its surface.</title>
        <authorList>
            <person name="Treitli S.C."/>
            <person name="Kolisko M."/>
            <person name="Husnik F."/>
            <person name="Keeling P."/>
            <person name="Hampl V."/>
        </authorList>
    </citation>
    <scope>NUCLEOTIDE SEQUENCE [LARGE SCALE GENOMIC DNA]</scope>
    <source>
        <strain evidence="2">ST1C</strain>
    </source>
</reference>